<evidence type="ECO:0000313" key="2">
    <source>
        <dbReference type="Proteomes" id="UP000604046"/>
    </source>
</evidence>
<proteinExistence type="predicted"/>
<sequence>MVVIAVTSLAGETLIEETDIPEPVTGQQIIERIPGTTRFDKLLRDSEPLDLSAELCAGDGALSLTLVRVDAGLLAGLEADTIDVLRDFGAIQDAPSGFHDMKCCLNLAKEDKQRFSGGGFGGTESTKHVLLLPDGRILAKYHYESDYMEHSGDYSCTCCWEIAEGTFAPTGEPGCLRIDWTGWAELRHRSDEPFGPGTITGNWEQKVIDAARRRLPSTLVPTDHGVLHLQTLCKAWAEEDKGSGVACARKTSARTTSSLSMPKLDADILQSVQMRPDHLSYWCPA</sequence>
<accession>A0A812I9S6</accession>
<evidence type="ECO:0000313" key="1">
    <source>
        <dbReference type="EMBL" id="CAE7023934.1"/>
    </source>
</evidence>
<organism evidence="1 2">
    <name type="scientific">Symbiodinium natans</name>
    <dbReference type="NCBI Taxonomy" id="878477"/>
    <lineage>
        <taxon>Eukaryota</taxon>
        <taxon>Sar</taxon>
        <taxon>Alveolata</taxon>
        <taxon>Dinophyceae</taxon>
        <taxon>Suessiales</taxon>
        <taxon>Symbiodiniaceae</taxon>
        <taxon>Symbiodinium</taxon>
    </lineage>
</organism>
<protein>
    <submittedName>
        <fullName evidence="1">Uncharacterized protein</fullName>
    </submittedName>
</protein>
<dbReference type="AlphaFoldDB" id="A0A812I9S6"/>
<reference evidence="1" key="1">
    <citation type="submission" date="2021-02" db="EMBL/GenBank/DDBJ databases">
        <authorList>
            <person name="Dougan E. K."/>
            <person name="Rhodes N."/>
            <person name="Thang M."/>
            <person name="Chan C."/>
        </authorList>
    </citation>
    <scope>NUCLEOTIDE SEQUENCE</scope>
</reference>
<gene>
    <name evidence="1" type="ORF">SNAT2548_LOCUS3047</name>
</gene>
<name>A0A812I9S6_9DINO</name>
<dbReference type="EMBL" id="CAJNDS010000184">
    <property type="protein sequence ID" value="CAE7023934.1"/>
    <property type="molecule type" value="Genomic_DNA"/>
</dbReference>
<dbReference type="OrthoDB" id="430916at2759"/>
<keyword evidence="2" id="KW-1185">Reference proteome</keyword>
<comment type="caution">
    <text evidence="1">The sequence shown here is derived from an EMBL/GenBank/DDBJ whole genome shotgun (WGS) entry which is preliminary data.</text>
</comment>
<dbReference type="Proteomes" id="UP000604046">
    <property type="component" value="Unassembled WGS sequence"/>
</dbReference>